<dbReference type="EMBL" id="QOVF01000007">
    <property type="protein sequence ID" value="KAA0691821.1"/>
    <property type="molecule type" value="Genomic_DNA"/>
</dbReference>
<evidence type="ECO:0000256" key="1">
    <source>
        <dbReference type="SAM" id="MobiDB-lite"/>
    </source>
</evidence>
<dbReference type="GO" id="GO:0042834">
    <property type="term" value="F:peptidoglycan binding"/>
    <property type="evidence" value="ECO:0007669"/>
    <property type="project" value="InterPro"/>
</dbReference>
<evidence type="ECO:0000313" key="3">
    <source>
        <dbReference type="EMBL" id="KAA0691821.1"/>
    </source>
</evidence>
<dbReference type="InterPro" id="IPR007730">
    <property type="entry name" value="SPOR-like_dom"/>
</dbReference>
<proteinExistence type="predicted"/>
<reference evidence="3 4" key="1">
    <citation type="submission" date="2018-07" db="EMBL/GenBank/DDBJ databases">
        <title>Pseudomonas laoshanensis sp. nov., isolated from soil.</title>
        <authorList>
            <person name="Sun J."/>
            <person name="Yu L."/>
            <person name="Wang M."/>
            <person name="Zhang C."/>
        </authorList>
    </citation>
    <scope>NUCLEOTIDE SEQUENCE [LARGE SCALE GENOMIC DNA]</scope>
    <source>
        <strain evidence="3 4">Y22</strain>
    </source>
</reference>
<dbReference type="InterPro" id="IPR049945">
    <property type="entry name" value="AAA_22"/>
</dbReference>
<dbReference type="InterPro" id="IPR027417">
    <property type="entry name" value="P-loop_NTPase"/>
</dbReference>
<dbReference type="InterPro" id="IPR036680">
    <property type="entry name" value="SPOR-like_sf"/>
</dbReference>
<feature type="region of interest" description="Disordered" evidence="1">
    <location>
        <begin position="349"/>
        <end position="371"/>
    </location>
</feature>
<evidence type="ECO:0000313" key="4">
    <source>
        <dbReference type="Proteomes" id="UP000463138"/>
    </source>
</evidence>
<dbReference type="OrthoDB" id="6189127at2"/>
<dbReference type="Pfam" id="PF05036">
    <property type="entry name" value="SPOR"/>
    <property type="match status" value="1"/>
</dbReference>
<keyword evidence="4" id="KW-1185">Reference proteome</keyword>
<comment type="caution">
    <text evidence="3">The sequence shown here is derived from an EMBL/GenBank/DDBJ whole genome shotgun (WGS) entry which is preliminary data.</text>
</comment>
<dbReference type="Gene3D" id="3.30.70.1070">
    <property type="entry name" value="Sporulation related repeat"/>
    <property type="match status" value="1"/>
</dbReference>
<dbReference type="RefSeq" id="WP_149333923.1">
    <property type="nucleotide sequence ID" value="NZ_QOVF01000007.1"/>
</dbReference>
<dbReference type="Gene3D" id="1.10.8.60">
    <property type="match status" value="1"/>
</dbReference>
<accession>A0A7V7KVJ0</accession>
<sequence>MTVEPDINISAAGGLDEFLDHYQLSHDPFAARTPGFRFFTPQRKTVLAQLHHLARFGDRLLLVTGPQGSGKTLLRQVLVASSNKDTTQCVVATAREFSEESALIGYLCQAVNGKGRSTDALLERAEQLKQSGVQLYLIVDDAQLLELQALQDLADLGLSAGADSPVRIFLFADENISLLLPQIDTDGVAEQWVHRIDLDPYSPEETRDYIAQRLEAAGQELALLDDEQLQEIHRRSSGWPGRINTVARQVMEDAMEQPAARPSRRSGGVVPVRSMIAVLLVAVGIGVAWLMGSNETVDEPSRTVLELPEPVNPVNVEEDRQLAELTELNAVTLEPETVEIAAPPVADVAEAEAEAPSTSSASPEQVTVAPEPAEPVDLAQAPVDATPAAPVPSAQAAPVAVEPEPTSVAPAAAPAAQAMRTADWYRQLDSSAFVLQLLGTRSRDAALSFIKQQSGLENIGYFETLHEDRPWFVVTQGLYGTRQQAQQGVSALPEALRRQNPWPKGVGAIKQSLR</sequence>
<dbReference type="Pfam" id="PF13401">
    <property type="entry name" value="AAA_22"/>
    <property type="match status" value="1"/>
</dbReference>
<name>A0A7V7KVJ0_9GAMM</name>
<dbReference type="InterPro" id="IPR052026">
    <property type="entry name" value="ExeA_AAA_ATPase_DNA-bind"/>
</dbReference>
<dbReference type="PANTHER" id="PTHR35894:SF7">
    <property type="entry name" value="GENERAL SECRETION PATHWAY PROTEIN A-RELATED"/>
    <property type="match status" value="1"/>
</dbReference>
<feature type="compositionally biased region" description="Low complexity" evidence="1">
    <location>
        <begin position="349"/>
        <end position="364"/>
    </location>
</feature>
<dbReference type="GO" id="GO:0016887">
    <property type="term" value="F:ATP hydrolysis activity"/>
    <property type="evidence" value="ECO:0007669"/>
    <property type="project" value="InterPro"/>
</dbReference>
<protein>
    <recommendedName>
        <fullName evidence="2">SPOR domain-containing protein</fullName>
    </recommendedName>
</protein>
<gene>
    <name evidence="3" type="ORF">DT594_16425</name>
</gene>
<evidence type="ECO:0000259" key="2">
    <source>
        <dbReference type="PROSITE" id="PS51724"/>
    </source>
</evidence>
<dbReference type="PROSITE" id="PS51724">
    <property type="entry name" value="SPOR"/>
    <property type="match status" value="1"/>
</dbReference>
<feature type="domain" description="SPOR" evidence="2">
    <location>
        <begin position="427"/>
        <end position="505"/>
    </location>
</feature>
<dbReference type="Proteomes" id="UP000463138">
    <property type="component" value="Unassembled WGS sequence"/>
</dbReference>
<dbReference type="Gene3D" id="3.40.50.300">
    <property type="entry name" value="P-loop containing nucleotide triphosphate hydrolases"/>
    <property type="match status" value="1"/>
</dbReference>
<dbReference type="SUPFAM" id="SSF52540">
    <property type="entry name" value="P-loop containing nucleoside triphosphate hydrolases"/>
    <property type="match status" value="1"/>
</dbReference>
<dbReference type="PANTHER" id="PTHR35894">
    <property type="entry name" value="GENERAL SECRETION PATHWAY PROTEIN A-RELATED"/>
    <property type="match status" value="1"/>
</dbReference>
<dbReference type="AlphaFoldDB" id="A0A7V7KVJ0"/>
<organism evidence="3 4">
    <name type="scientific">Halopseudomonas laoshanensis</name>
    <dbReference type="NCBI Taxonomy" id="2268758"/>
    <lineage>
        <taxon>Bacteria</taxon>
        <taxon>Pseudomonadati</taxon>
        <taxon>Pseudomonadota</taxon>
        <taxon>Gammaproteobacteria</taxon>
        <taxon>Pseudomonadales</taxon>
        <taxon>Pseudomonadaceae</taxon>
        <taxon>Halopseudomonas</taxon>
    </lineage>
</organism>